<dbReference type="PANTHER" id="PTHR13366:SF0">
    <property type="entry name" value="HEAT REPEAT-CONTAINING PROTEIN 6"/>
    <property type="match status" value="1"/>
</dbReference>
<dbReference type="OrthoDB" id="422637at2759"/>
<evidence type="ECO:0000259" key="3">
    <source>
        <dbReference type="Pfam" id="PF13251"/>
    </source>
</evidence>
<dbReference type="PANTHER" id="PTHR13366">
    <property type="entry name" value="MALARIA ANTIGEN-RELATED"/>
    <property type="match status" value="1"/>
</dbReference>
<dbReference type="InterPro" id="IPR011989">
    <property type="entry name" value="ARM-like"/>
</dbReference>
<dbReference type="InterPro" id="IPR052107">
    <property type="entry name" value="HEAT6"/>
</dbReference>
<dbReference type="AlphaFoldDB" id="A0A194S3E5"/>
<feature type="compositionally biased region" description="Low complexity" evidence="2">
    <location>
        <begin position="220"/>
        <end position="235"/>
    </location>
</feature>
<dbReference type="Pfam" id="PF02985">
    <property type="entry name" value="HEAT"/>
    <property type="match status" value="1"/>
</dbReference>
<dbReference type="Proteomes" id="UP000053890">
    <property type="component" value="Unassembled WGS sequence"/>
</dbReference>
<dbReference type="InterPro" id="IPR016024">
    <property type="entry name" value="ARM-type_fold"/>
</dbReference>
<accession>A0A194S3E5</accession>
<feature type="compositionally biased region" description="Basic and acidic residues" evidence="2">
    <location>
        <begin position="245"/>
        <end position="255"/>
    </location>
</feature>
<dbReference type="InterPro" id="IPR000357">
    <property type="entry name" value="HEAT"/>
</dbReference>
<evidence type="ECO:0000256" key="1">
    <source>
        <dbReference type="ARBA" id="ARBA00022737"/>
    </source>
</evidence>
<dbReference type="InterPro" id="IPR025283">
    <property type="entry name" value="DUF4042"/>
</dbReference>
<organism evidence="4 5">
    <name type="scientific">Rhodotorula graminis (strain WP1)</name>
    <dbReference type="NCBI Taxonomy" id="578459"/>
    <lineage>
        <taxon>Eukaryota</taxon>
        <taxon>Fungi</taxon>
        <taxon>Dikarya</taxon>
        <taxon>Basidiomycota</taxon>
        <taxon>Pucciniomycotina</taxon>
        <taxon>Microbotryomycetes</taxon>
        <taxon>Sporidiobolales</taxon>
        <taxon>Sporidiobolaceae</taxon>
        <taxon>Rhodotorula</taxon>
    </lineage>
</organism>
<keyword evidence="5" id="KW-1185">Reference proteome</keyword>
<feature type="region of interest" description="Disordered" evidence="2">
    <location>
        <begin position="211"/>
        <end position="255"/>
    </location>
</feature>
<dbReference type="Gene3D" id="1.25.10.10">
    <property type="entry name" value="Leucine-rich Repeat Variant"/>
    <property type="match status" value="2"/>
</dbReference>
<dbReference type="Pfam" id="PF13251">
    <property type="entry name" value="DUF4042"/>
    <property type="match status" value="1"/>
</dbReference>
<reference evidence="4 5" key="1">
    <citation type="journal article" date="2015" name="Front. Microbiol.">
        <title>Genome sequence of the plant growth promoting endophytic yeast Rhodotorula graminis WP1.</title>
        <authorList>
            <person name="Firrincieli A."/>
            <person name="Otillar R."/>
            <person name="Salamov A."/>
            <person name="Schmutz J."/>
            <person name="Khan Z."/>
            <person name="Redman R.S."/>
            <person name="Fleck N.D."/>
            <person name="Lindquist E."/>
            <person name="Grigoriev I.V."/>
            <person name="Doty S.L."/>
        </authorList>
    </citation>
    <scope>NUCLEOTIDE SEQUENCE [LARGE SCALE GENOMIC DNA]</scope>
    <source>
        <strain evidence="4 5">WP1</strain>
    </source>
</reference>
<keyword evidence="1" id="KW-0677">Repeat</keyword>
<dbReference type="SUPFAM" id="SSF48371">
    <property type="entry name" value="ARM repeat"/>
    <property type="match status" value="1"/>
</dbReference>
<evidence type="ECO:0000256" key="2">
    <source>
        <dbReference type="SAM" id="MobiDB-lite"/>
    </source>
</evidence>
<evidence type="ECO:0000313" key="4">
    <source>
        <dbReference type="EMBL" id="KPV75258.1"/>
    </source>
</evidence>
<dbReference type="GeneID" id="28974732"/>
<proteinExistence type="predicted"/>
<sequence length="781" mass="82051">MDLLDSARDVLALSSASTSKSSSTIASTSTRTGDLVRRWCEALKDDSLALDDKEVVVRALRATKSSEDHARILDSTAPFLLDPLPSLRLQAALCVLQHVSTSPTTLVHAHLSALVSAISRALGPLPYQLPSASSTLHRFASTCLRILNAVVLKIHPLPPDTSAALPALLATWIYHGAGPVGAVTPAVDRGRTPASTPLSFGVMSAFAQSAPAVSTRRRQGSTASATSSRASSARRNGPGSDSEEDGSRKYDRRRDSAQIRHDALTCLRSLALACAALDALLEDSAPYLALAEDRSTSSSFTSLSAKLGETVSELHLALSSLLRNPTTSTTDREDLHLALLGLAAKVARNSPYGRIKRALARQLATAVLPDLASSSHALTAIAERYTATSSTQTFDWQELGAATAPLLDEAGPEEVQVAGWTLLAALVPVNGPHNWSAELARLLNPPLASPSLALALAHTAFLVALADTSHDPRTLPPSFPAILSAALDSPYAPVRARACSALPGRALAPPTSSLDAWRLALTLVERDPSPLVRDAACRALGLLAKAEPAARGRRSAGEVREAVRVLVAALGDVEVGSEEGGHERAAGLEAGGALWTLANCCDLLVDGDISDDELAQILSTALGSLASDESDEQVRTSAFRIVAAIGRRIRARDELVEDRVFEAVQVGLDHPAAKVRWNAALAAASLLASSPSSSSPRARILLSTLLAAILADSSYKVRIQACGALLSAQRAGTALPAGEADRVAEAGRQVRLALEERRVSQREKGHAERLLALLDDLSSRL</sequence>
<dbReference type="EMBL" id="KQ474078">
    <property type="protein sequence ID" value="KPV75258.1"/>
    <property type="molecule type" value="Genomic_DNA"/>
</dbReference>
<evidence type="ECO:0000313" key="5">
    <source>
        <dbReference type="Proteomes" id="UP000053890"/>
    </source>
</evidence>
<gene>
    <name evidence="4" type="ORF">RHOBADRAFT_43746</name>
</gene>
<feature type="domain" description="DUF4042" evidence="3">
    <location>
        <begin position="267"/>
        <end position="376"/>
    </location>
</feature>
<dbReference type="RefSeq" id="XP_018271307.1">
    <property type="nucleotide sequence ID" value="XM_018414284.1"/>
</dbReference>
<name>A0A194S3E5_RHOGW</name>
<dbReference type="OMA" id="TLANCCD"/>
<protein>
    <recommendedName>
        <fullName evidence="3">DUF4042 domain-containing protein</fullName>
    </recommendedName>
</protein>